<feature type="compositionally biased region" description="Polar residues" evidence="1">
    <location>
        <begin position="39"/>
        <end position="57"/>
    </location>
</feature>
<evidence type="ECO:0000256" key="1">
    <source>
        <dbReference type="SAM" id="MobiDB-lite"/>
    </source>
</evidence>
<dbReference type="Proteomes" id="UP000188268">
    <property type="component" value="Unassembled WGS sequence"/>
</dbReference>
<dbReference type="EMBL" id="AWWV01013077">
    <property type="protein sequence ID" value="OMO62951.1"/>
    <property type="molecule type" value="Genomic_DNA"/>
</dbReference>
<sequence>MYNQGSHNPQLGQGPQKPLSSLYQQRPPVPLPPLPHIQQGPSSFTSYQHDPAISNQIPPGGLVNAGQSYLHPPVQVHGGARLPNMNLTAQQKSLDHSHLGTQDAHNMPQLPPPVSASHPEVSKTHPPLRTLPPPPPPPPQAQGQTFYTSSPQCLPPLTASTNFSSSKPVQNASNLPSNLDIDKQLEDSSLRPSEIEPSEQPYHLVTTAASHSP</sequence>
<keyword evidence="3" id="KW-1185">Reference proteome</keyword>
<feature type="non-terminal residue" evidence="2">
    <location>
        <position position="213"/>
    </location>
</feature>
<feature type="region of interest" description="Disordered" evidence="1">
    <location>
        <begin position="1"/>
        <end position="213"/>
    </location>
</feature>
<gene>
    <name evidence="2" type="ORF">CCACVL1_22565</name>
</gene>
<accession>A0A1R3GY56</accession>
<proteinExistence type="predicted"/>
<dbReference type="AlphaFoldDB" id="A0A1R3GY56"/>
<evidence type="ECO:0000313" key="3">
    <source>
        <dbReference type="Proteomes" id="UP000188268"/>
    </source>
</evidence>
<evidence type="ECO:0000313" key="2">
    <source>
        <dbReference type="EMBL" id="OMO62951.1"/>
    </source>
</evidence>
<feature type="compositionally biased region" description="Basic and acidic residues" evidence="1">
    <location>
        <begin position="180"/>
        <end position="189"/>
    </location>
</feature>
<feature type="compositionally biased region" description="Polar residues" evidence="1">
    <location>
        <begin position="1"/>
        <end position="24"/>
    </location>
</feature>
<dbReference type="STRING" id="210143.A0A1R3GY56"/>
<feature type="compositionally biased region" description="Polar residues" evidence="1">
    <location>
        <begin position="141"/>
        <end position="177"/>
    </location>
</feature>
<reference evidence="2 3" key="1">
    <citation type="submission" date="2013-09" db="EMBL/GenBank/DDBJ databases">
        <title>Corchorus capsularis genome sequencing.</title>
        <authorList>
            <person name="Alam M."/>
            <person name="Haque M.S."/>
            <person name="Islam M.S."/>
            <person name="Emdad E.M."/>
            <person name="Islam M.M."/>
            <person name="Ahmed B."/>
            <person name="Halim A."/>
            <person name="Hossen Q.M.M."/>
            <person name="Hossain M.Z."/>
            <person name="Ahmed R."/>
            <person name="Khan M.M."/>
            <person name="Islam R."/>
            <person name="Rashid M.M."/>
            <person name="Khan S.A."/>
            <person name="Rahman M.S."/>
            <person name="Alam M."/>
        </authorList>
    </citation>
    <scope>NUCLEOTIDE SEQUENCE [LARGE SCALE GENOMIC DNA]</scope>
    <source>
        <strain evidence="3">cv. CVL-1</strain>
        <tissue evidence="2">Whole seedling</tissue>
    </source>
</reference>
<name>A0A1R3GY56_COCAP</name>
<comment type="caution">
    <text evidence="2">The sequence shown here is derived from an EMBL/GenBank/DDBJ whole genome shotgun (WGS) entry which is preliminary data.</text>
</comment>
<dbReference type="Gramene" id="OMO62951">
    <property type="protein sequence ID" value="OMO62951"/>
    <property type="gene ID" value="CCACVL1_22565"/>
</dbReference>
<protein>
    <submittedName>
        <fullName evidence="2">Uncharacterized protein</fullName>
    </submittedName>
</protein>
<organism evidence="2 3">
    <name type="scientific">Corchorus capsularis</name>
    <name type="common">Jute</name>
    <dbReference type="NCBI Taxonomy" id="210143"/>
    <lineage>
        <taxon>Eukaryota</taxon>
        <taxon>Viridiplantae</taxon>
        <taxon>Streptophyta</taxon>
        <taxon>Embryophyta</taxon>
        <taxon>Tracheophyta</taxon>
        <taxon>Spermatophyta</taxon>
        <taxon>Magnoliopsida</taxon>
        <taxon>eudicotyledons</taxon>
        <taxon>Gunneridae</taxon>
        <taxon>Pentapetalae</taxon>
        <taxon>rosids</taxon>
        <taxon>malvids</taxon>
        <taxon>Malvales</taxon>
        <taxon>Malvaceae</taxon>
        <taxon>Grewioideae</taxon>
        <taxon>Apeibeae</taxon>
        <taxon>Corchorus</taxon>
    </lineage>
</organism>
<feature type="compositionally biased region" description="Pro residues" evidence="1">
    <location>
        <begin position="129"/>
        <end position="140"/>
    </location>
</feature>